<keyword evidence="1" id="KW-0812">Transmembrane</keyword>
<sequence length="426" mass="48668">MILFIHILNILCLAGISVLLVQRSSRFKIYATLGLLVKFVCGILLGWLYMHYYGYGDTLAYYKEGTQLAELAITSPINYLEYLFTSSSALFKTQFVYEPRALFFTKITSVFCLVSANNYWIVASYFSLLSFSGAWLFAKSLIKHYPSQKLAIILSLFLIPSAVFWSSGIIKESLTFFLICVLSNYIFNWVVDRKYQFKDVVLFIFCFILLWKIKYYYAGVYISVSLTLVLTVYILQIKESIANSRILLLATYLTLFTAIVLIVTLFHPNLGINEIHGVILKNYNAYAAKSSPGNYIVFNELSNISGLVLSAPKALLSGLYRPFIWEAQSSLLLFQSIECLLLLLLTISRLIYIPKKAAITEFLLMASCLMFVFITVTFLAFSAPNFGTLSRYKSTLLPFLCFILLFNHPLLEKLKFNSLWQRSVKH</sequence>
<protein>
    <submittedName>
        <fullName evidence="2">Uncharacterized protein</fullName>
    </submittedName>
</protein>
<keyword evidence="3" id="KW-1185">Reference proteome</keyword>
<dbReference type="KEGG" id="fuv:JR347_00720"/>
<proteinExistence type="predicted"/>
<dbReference type="RefSeq" id="WP_205722151.1">
    <property type="nucleotide sequence ID" value="NZ_CP070608.1"/>
</dbReference>
<evidence type="ECO:0000256" key="1">
    <source>
        <dbReference type="SAM" id="Phobius"/>
    </source>
</evidence>
<feature type="transmembrane region" description="Helical" evidence="1">
    <location>
        <begin position="363"/>
        <end position="383"/>
    </location>
</feature>
<feature type="transmembrane region" description="Helical" evidence="1">
    <location>
        <begin position="197"/>
        <end position="213"/>
    </location>
</feature>
<organism evidence="2 3">
    <name type="scientific">Fulvivirga lutea</name>
    <dbReference type="NCBI Taxonomy" id="2810512"/>
    <lineage>
        <taxon>Bacteria</taxon>
        <taxon>Pseudomonadati</taxon>
        <taxon>Bacteroidota</taxon>
        <taxon>Cytophagia</taxon>
        <taxon>Cytophagales</taxon>
        <taxon>Fulvivirgaceae</taxon>
        <taxon>Fulvivirga</taxon>
    </lineage>
</organism>
<dbReference type="Proteomes" id="UP000662783">
    <property type="component" value="Chromosome"/>
</dbReference>
<feature type="transmembrane region" description="Helical" evidence="1">
    <location>
        <begin position="331"/>
        <end position="351"/>
    </location>
</feature>
<feature type="transmembrane region" description="Helical" evidence="1">
    <location>
        <begin position="173"/>
        <end position="190"/>
    </location>
</feature>
<feature type="transmembrane region" description="Helical" evidence="1">
    <location>
        <begin position="150"/>
        <end position="167"/>
    </location>
</feature>
<keyword evidence="1" id="KW-0472">Membrane</keyword>
<gene>
    <name evidence="2" type="ORF">JR347_00720</name>
</gene>
<evidence type="ECO:0000313" key="2">
    <source>
        <dbReference type="EMBL" id="QSE97642.1"/>
    </source>
</evidence>
<dbReference type="AlphaFoldDB" id="A0A974WI44"/>
<feature type="transmembrane region" description="Helical" evidence="1">
    <location>
        <begin position="6"/>
        <end position="22"/>
    </location>
</feature>
<accession>A0A974WI44</accession>
<reference evidence="2" key="1">
    <citation type="submission" date="2021-02" db="EMBL/GenBank/DDBJ databases">
        <title>Fulvivirga sp. S481 isolated from sea water.</title>
        <authorList>
            <person name="Bae S.S."/>
            <person name="Baek K."/>
        </authorList>
    </citation>
    <scope>NUCLEOTIDE SEQUENCE</scope>
    <source>
        <strain evidence="2">S481</strain>
    </source>
</reference>
<feature type="transmembrane region" description="Helical" evidence="1">
    <location>
        <begin position="247"/>
        <end position="266"/>
    </location>
</feature>
<feature type="transmembrane region" description="Helical" evidence="1">
    <location>
        <begin position="119"/>
        <end position="138"/>
    </location>
</feature>
<feature type="transmembrane region" description="Helical" evidence="1">
    <location>
        <begin position="395"/>
        <end position="411"/>
    </location>
</feature>
<keyword evidence="1" id="KW-1133">Transmembrane helix</keyword>
<evidence type="ECO:0000313" key="3">
    <source>
        <dbReference type="Proteomes" id="UP000662783"/>
    </source>
</evidence>
<name>A0A974WI44_9BACT</name>
<feature type="transmembrane region" description="Helical" evidence="1">
    <location>
        <begin position="29"/>
        <end position="50"/>
    </location>
</feature>
<feature type="transmembrane region" description="Helical" evidence="1">
    <location>
        <begin position="219"/>
        <end position="235"/>
    </location>
</feature>
<dbReference type="EMBL" id="CP070608">
    <property type="protein sequence ID" value="QSE97642.1"/>
    <property type="molecule type" value="Genomic_DNA"/>
</dbReference>